<dbReference type="Gene3D" id="4.10.800.10">
    <property type="entry name" value="Thyroglobulin type-1"/>
    <property type="match status" value="1"/>
</dbReference>
<dbReference type="Gene3D" id="3.30.60.30">
    <property type="match status" value="1"/>
</dbReference>
<keyword evidence="5" id="KW-0654">Proteoglycan</keyword>
<keyword evidence="14" id="KW-1185">Reference proteome</keyword>
<dbReference type="CDD" id="cd00191">
    <property type="entry name" value="TY"/>
    <property type="match status" value="1"/>
</dbReference>
<dbReference type="InterPro" id="IPR011992">
    <property type="entry name" value="EF-hand-dom_pair"/>
</dbReference>
<dbReference type="Gene3D" id="1.10.238.10">
    <property type="entry name" value="EF-hand"/>
    <property type="match status" value="1"/>
</dbReference>
<evidence type="ECO:0000256" key="4">
    <source>
        <dbReference type="ARBA" id="ARBA00022729"/>
    </source>
</evidence>
<dbReference type="SUPFAM" id="SSF57610">
    <property type="entry name" value="Thyroglobulin type-1 domain"/>
    <property type="match status" value="1"/>
</dbReference>
<dbReference type="PROSITE" id="PS51465">
    <property type="entry name" value="KAZAL_2"/>
    <property type="match status" value="1"/>
</dbReference>
<dbReference type="SUPFAM" id="SSF100895">
    <property type="entry name" value="Kazal-type serine protease inhibitors"/>
    <property type="match status" value="1"/>
</dbReference>
<dbReference type="InterPro" id="IPR036058">
    <property type="entry name" value="Kazal_dom_sf"/>
</dbReference>
<dbReference type="Pfam" id="PF10591">
    <property type="entry name" value="SPARC_Ca_bdg"/>
    <property type="match status" value="1"/>
</dbReference>
<organism evidence="14 15">
    <name type="scientific">Branchiostoma floridae</name>
    <name type="common">Florida lancelet</name>
    <name type="synonym">Amphioxus</name>
    <dbReference type="NCBI Taxonomy" id="7739"/>
    <lineage>
        <taxon>Eukaryota</taxon>
        <taxon>Metazoa</taxon>
        <taxon>Chordata</taxon>
        <taxon>Cephalochordata</taxon>
        <taxon>Leptocardii</taxon>
        <taxon>Amphioxiformes</taxon>
        <taxon>Branchiostomatidae</taxon>
        <taxon>Branchiostoma</taxon>
    </lineage>
</organism>
<dbReference type="PROSITE" id="PS51162">
    <property type="entry name" value="THYROGLOBULIN_1_2"/>
    <property type="match status" value="1"/>
</dbReference>
<dbReference type="RefSeq" id="XP_035668547.1">
    <property type="nucleotide sequence ID" value="XM_035812654.1"/>
</dbReference>
<dbReference type="InterPro" id="IPR019577">
    <property type="entry name" value="SPARC/Testican_Ca-bd-dom"/>
</dbReference>
<dbReference type="InterPro" id="IPR036857">
    <property type="entry name" value="Thyroglobulin_1_sf"/>
</dbReference>
<dbReference type="PROSITE" id="PS00484">
    <property type="entry name" value="THYROGLOBULIN_1_1"/>
    <property type="match status" value="1"/>
</dbReference>
<evidence type="ECO:0000256" key="8">
    <source>
        <dbReference type="ARBA" id="ARBA00023207"/>
    </source>
</evidence>
<dbReference type="Pfam" id="PF07648">
    <property type="entry name" value="Kazal_2"/>
    <property type="match status" value="1"/>
</dbReference>
<reference evidence="14" key="1">
    <citation type="journal article" date="2020" name="Nat. Ecol. Evol.">
        <title>Deeply conserved synteny resolves early events in vertebrate evolution.</title>
        <authorList>
            <person name="Simakov O."/>
            <person name="Marletaz F."/>
            <person name="Yue J.X."/>
            <person name="O'Connell B."/>
            <person name="Jenkins J."/>
            <person name="Brandt A."/>
            <person name="Calef R."/>
            <person name="Tung C.H."/>
            <person name="Huang T.K."/>
            <person name="Schmutz J."/>
            <person name="Satoh N."/>
            <person name="Yu J.K."/>
            <person name="Putnam N.H."/>
            <person name="Green R.E."/>
            <person name="Rokhsar D.S."/>
        </authorList>
    </citation>
    <scope>NUCLEOTIDE SEQUENCE [LARGE SCALE GENOMIC DNA]</scope>
    <source>
        <strain evidence="14">S238N-H82</strain>
    </source>
</reference>
<keyword evidence="3" id="KW-0272">Extracellular matrix</keyword>
<feature type="domain" description="Thyroglobulin type-1" evidence="12">
    <location>
        <begin position="710"/>
        <end position="777"/>
    </location>
</feature>
<name>A0A9J7KR34_BRAFL</name>
<dbReference type="SMART" id="SM00211">
    <property type="entry name" value="TY"/>
    <property type="match status" value="1"/>
</dbReference>
<evidence type="ECO:0000259" key="13">
    <source>
        <dbReference type="PROSITE" id="PS51465"/>
    </source>
</evidence>
<evidence type="ECO:0000256" key="6">
    <source>
        <dbReference type="ARBA" id="ARBA00023157"/>
    </source>
</evidence>
<dbReference type="InterPro" id="IPR000716">
    <property type="entry name" value="Thyroglobulin_1"/>
</dbReference>
<dbReference type="CDD" id="cd16232">
    <property type="entry name" value="EFh_SPARC_TICN"/>
    <property type="match status" value="1"/>
</dbReference>
<comment type="subcellular location">
    <subcellularLocation>
        <location evidence="1">Secreted</location>
        <location evidence="1">Extracellular space</location>
        <location evidence="1">Extracellular matrix</location>
    </subcellularLocation>
</comment>
<gene>
    <name evidence="15" type="primary">LOC118410823</name>
</gene>
<feature type="chain" id="PRO_5039934981" evidence="11">
    <location>
        <begin position="19"/>
        <end position="782"/>
    </location>
</feature>
<dbReference type="FunFam" id="3.30.60.30:FF:000003">
    <property type="entry name" value="SPARC/osteonectin, cwcv and kazal-like domains proteoglycan 3"/>
    <property type="match status" value="1"/>
</dbReference>
<dbReference type="PANTHER" id="PTHR13866">
    <property type="entry name" value="SPARC OSTEONECTIN"/>
    <property type="match status" value="1"/>
</dbReference>
<sequence length="782" mass="88884">MRTAVVCVVLVVLVATDAASYYKRHRHQQGSNYADSIGREAWDMQHQWNTDDEDLTRDTWQPEIAVDNADANFVQEDPCRWVKCGRHKVCMPSSDGSVECISKKKLGNGKKTWSKYQEKKDRYGCTPCPVVRPEPVCGTDGVTYSSQCKLMYQACVSGKDIQEECTGKCPCKPQIPDLFSVTKSQELTTDPKAQASLMSNKKSLYNRSPHNLFSKQSYYKHLSAKYAPGSYYPYGGKSGTNFKSKSKYGSYWSKPLITKKVVLEKLYKPKYGHFQKDTIKKESYTKNLPKDKAVDVQKFAVEDDSKNEVSYSNPMNIERNIPNSISSFPSDSQQHSHLKAGALKHSRKSQTTMSNRIIENSHVTENDGIQRHVSFKFEEQKPDSAIKPNLFISKQDKKYILHKMVERIEDVSMDPLSSSGEQKTESLTEKKPVMIESKYPEGKMVGGIEDVTSDTNYADVEGYKIPTGKSDGVVYAYVKFPTHHSNKIDFSIEKKDFSAFPVSYPKVTTLQRDNFEGLETDKSVHKELVPVVEEKPEEDVIVNLENIAVPSLTVQAAPNLPPAERSEIITPDEVQFQAPLEDQIPLDPGLEGEEDEEEEGEELDGKVCSTEELEDMGNRLLEWFKVLRKNEEKEKPDTNKNVQICYEPAVGWMFSKLDVNFDLFLSKKELSLIEYDEYEHCITPFIDRCDRIKDGILSANEWCSCFEEAKPPCFAELDKVPLAEVNGQRKFLLGAYIPRCSEDGYYMTEQCNGPYCWCVDKHGHELEDTRTRGHAVCGRFSN</sequence>
<evidence type="ECO:0000256" key="3">
    <source>
        <dbReference type="ARBA" id="ARBA00022530"/>
    </source>
</evidence>
<dbReference type="InterPro" id="IPR002350">
    <property type="entry name" value="Kazal_dom"/>
</dbReference>
<evidence type="ECO:0000259" key="12">
    <source>
        <dbReference type="PROSITE" id="PS51162"/>
    </source>
</evidence>
<dbReference type="PANTHER" id="PTHR13866:SF30">
    <property type="match status" value="1"/>
</dbReference>
<evidence type="ECO:0000313" key="15">
    <source>
        <dbReference type="RefSeq" id="XP_035668547.1"/>
    </source>
</evidence>
<dbReference type="CDD" id="cd00104">
    <property type="entry name" value="KAZAL_FS"/>
    <property type="match status" value="1"/>
</dbReference>
<evidence type="ECO:0000256" key="9">
    <source>
        <dbReference type="PROSITE-ProRule" id="PRU00500"/>
    </source>
</evidence>
<comment type="caution">
    <text evidence="9">Lacks conserved residue(s) required for the propagation of feature annotation.</text>
</comment>
<feature type="domain" description="Kazal-like" evidence="13">
    <location>
        <begin position="119"/>
        <end position="170"/>
    </location>
</feature>
<keyword evidence="7" id="KW-0325">Glycoprotein</keyword>
<evidence type="ECO:0000256" key="10">
    <source>
        <dbReference type="SAM" id="MobiDB-lite"/>
    </source>
</evidence>
<keyword evidence="4 11" id="KW-0732">Signal</keyword>
<evidence type="ECO:0000256" key="5">
    <source>
        <dbReference type="ARBA" id="ARBA00022974"/>
    </source>
</evidence>
<evidence type="ECO:0000313" key="14">
    <source>
        <dbReference type="Proteomes" id="UP000001554"/>
    </source>
</evidence>
<keyword evidence="6" id="KW-1015">Disulfide bond</keyword>
<evidence type="ECO:0000256" key="7">
    <source>
        <dbReference type="ARBA" id="ARBA00023180"/>
    </source>
</evidence>
<reference evidence="15" key="2">
    <citation type="submission" date="2025-08" db="UniProtKB">
        <authorList>
            <consortium name="RefSeq"/>
        </authorList>
    </citation>
    <scope>IDENTIFICATION</scope>
    <source>
        <strain evidence="15">S238N-H82</strain>
        <tissue evidence="15">Testes</tissue>
    </source>
</reference>
<dbReference type="GO" id="GO:0005509">
    <property type="term" value="F:calcium ion binding"/>
    <property type="evidence" value="ECO:0007669"/>
    <property type="project" value="InterPro"/>
</dbReference>
<dbReference type="SMART" id="SM00280">
    <property type="entry name" value="KAZAL"/>
    <property type="match status" value="1"/>
</dbReference>
<proteinExistence type="predicted"/>
<evidence type="ECO:0000256" key="1">
    <source>
        <dbReference type="ARBA" id="ARBA00004498"/>
    </source>
</evidence>
<evidence type="ECO:0000256" key="11">
    <source>
        <dbReference type="SAM" id="SignalP"/>
    </source>
</evidence>
<dbReference type="Proteomes" id="UP000001554">
    <property type="component" value="Chromosome 3"/>
</dbReference>
<feature type="compositionally biased region" description="Acidic residues" evidence="10">
    <location>
        <begin position="590"/>
        <end position="602"/>
    </location>
</feature>
<keyword evidence="2" id="KW-0964">Secreted</keyword>
<feature type="signal peptide" evidence="11">
    <location>
        <begin position="1"/>
        <end position="18"/>
    </location>
</feature>
<evidence type="ECO:0000256" key="2">
    <source>
        <dbReference type="ARBA" id="ARBA00022525"/>
    </source>
</evidence>
<keyword evidence="8" id="KW-0357">Heparan sulfate</keyword>
<dbReference type="Pfam" id="PF00086">
    <property type="entry name" value="Thyroglobulin_1"/>
    <property type="match status" value="1"/>
</dbReference>
<accession>A0A9J7KR34</accession>
<protein>
    <submittedName>
        <fullName evidence="15">Uncharacterized protein LOC118410823 isoform X2</fullName>
    </submittedName>
</protein>
<feature type="region of interest" description="Disordered" evidence="10">
    <location>
        <begin position="583"/>
        <end position="605"/>
    </location>
</feature>
<dbReference type="SUPFAM" id="SSF47473">
    <property type="entry name" value="EF-hand"/>
    <property type="match status" value="1"/>
</dbReference>
<dbReference type="GeneID" id="118410823"/>
<dbReference type="AlphaFoldDB" id="A0A9J7KR34"/>